<reference evidence="5" key="2">
    <citation type="submission" date="2023-05" db="EMBL/GenBank/DDBJ databases">
        <authorList>
            <consortium name="Lawrence Berkeley National Laboratory"/>
            <person name="Steindorff A."/>
            <person name="Hensen N."/>
            <person name="Bonometti L."/>
            <person name="Westerberg I."/>
            <person name="Brannstrom I.O."/>
            <person name="Guillou S."/>
            <person name="Cros-Aarteil S."/>
            <person name="Calhoun S."/>
            <person name="Haridas S."/>
            <person name="Kuo A."/>
            <person name="Mondo S."/>
            <person name="Pangilinan J."/>
            <person name="Riley R."/>
            <person name="Labutti K."/>
            <person name="Andreopoulos B."/>
            <person name="Lipzen A."/>
            <person name="Chen C."/>
            <person name="Yanf M."/>
            <person name="Daum C."/>
            <person name="Ng V."/>
            <person name="Clum A."/>
            <person name="Ohm R."/>
            <person name="Martin F."/>
            <person name="Silar P."/>
            <person name="Natvig D."/>
            <person name="Lalanne C."/>
            <person name="Gautier V."/>
            <person name="Ament-Velasquez S.L."/>
            <person name="Kruys A."/>
            <person name="Hutchinson M.I."/>
            <person name="Powell A.J."/>
            <person name="Barry K."/>
            <person name="Miller A.N."/>
            <person name="Grigoriev I.V."/>
            <person name="Debuchy R."/>
            <person name="Gladieux P."/>
            <person name="Thoren M.H."/>
            <person name="Johannesson H."/>
        </authorList>
    </citation>
    <scope>NUCLEOTIDE SEQUENCE</scope>
    <source>
        <strain evidence="5">PSN243</strain>
    </source>
</reference>
<dbReference type="InterPro" id="IPR001138">
    <property type="entry name" value="Zn2Cys6_DnaBD"/>
</dbReference>
<dbReference type="SMART" id="SM00066">
    <property type="entry name" value="GAL4"/>
    <property type="match status" value="1"/>
</dbReference>
<dbReference type="SMART" id="SM00906">
    <property type="entry name" value="Fungal_trans"/>
    <property type="match status" value="1"/>
</dbReference>
<dbReference type="InterPro" id="IPR007219">
    <property type="entry name" value="XnlR_reg_dom"/>
</dbReference>
<dbReference type="Gene3D" id="4.10.240.10">
    <property type="entry name" value="Zn(2)-C6 fungal-type DNA-binding domain"/>
    <property type="match status" value="1"/>
</dbReference>
<dbReference type="SUPFAM" id="SSF57701">
    <property type="entry name" value="Zn2/Cys6 DNA-binding domain"/>
    <property type="match status" value="1"/>
</dbReference>
<dbReference type="GO" id="GO:0008270">
    <property type="term" value="F:zinc ion binding"/>
    <property type="evidence" value="ECO:0007669"/>
    <property type="project" value="InterPro"/>
</dbReference>
<evidence type="ECO:0000313" key="6">
    <source>
        <dbReference type="Proteomes" id="UP001321760"/>
    </source>
</evidence>
<feature type="compositionally biased region" description="Polar residues" evidence="3">
    <location>
        <begin position="31"/>
        <end position="42"/>
    </location>
</feature>
<dbReference type="Pfam" id="PF00172">
    <property type="entry name" value="Zn_clus"/>
    <property type="match status" value="1"/>
</dbReference>
<evidence type="ECO:0000313" key="5">
    <source>
        <dbReference type="EMBL" id="KAK4452269.1"/>
    </source>
</evidence>
<name>A0AAV9GTN2_9PEZI</name>
<protein>
    <recommendedName>
        <fullName evidence="4">Zn(2)-C6 fungal-type domain-containing protein</fullName>
    </recommendedName>
</protein>
<feature type="region of interest" description="Disordered" evidence="3">
    <location>
        <begin position="686"/>
        <end position="731"/>
    </location>
</feature>
<dbReference type="AlphaFoldDB" id="A0AAV9GTN2"/>
<gene>
    <name evidence="5" type="ORF">QBC34DRAFT_377282</name>
</gene>
<keyword evidence="6" id="KW-1185">Reference proteome</keyword>
<accession>A0AAV9GTN2</accession>
<keyword evidence="1" id="KW-0479">Metal-binding</keyword>
<dbReference type="PANTHER" id="PTHR47425:SF2">
    <property type="entry name" value="FARB-RELATED"/>
    <property type="match status" value="1"/>
</dbReference>
<reference evidence="5" key="1">
    <citation type="journal article" date="2023" name="Mol. Phylogenet. Evol.">
        <title>Genome-scale phylogeny and comparative genomics of the fungal order Sordariales.</title>
        <authorList>
            <person name="Hensen N."/>
            <person name="Bonometti L."/>
            <person name="Westerberg I."/>
            <person name="Brannstrom I.O."/>
            <person name="Guillou S."/>
            <person name="Cros-Aarteil S."/>
            <person name="Calhoun S."/>
            <person name="Haridas S."/>
            <person name="Kuo A."/>
            <person name="Mondo S."/>
            <person name="Pangilinan J."/>
            <person name="Riley R."/>
            <person name="LaButti K."/>
            <person name="Andreopoulos B."/>
            <person name="Lipzen A."/>
            <person name="Chen C."/>
            <person name="Yan M."/>
            <person name="Daum C."/>
            <person name="Ng V."/>
            <person name="Clum A."/>
            <person name="Steindorff A."/>
            <person name="Ohm R.A."/>
            <person name="Martin F."/>
            <person name="Silar P."/>
            <person name="Natvig D.O."/>
            <person name="Lalanne C."/>
            <person name="Gautier V."/>
            <person name="Ament-Velasquez S.L."/>
            <person name="Kruys A."/>
            <person name="Hutchinson M.I."/>
            <person name="Powell A.J."/>
            <person name="Barry K."/>
            <person name="Miller A.N."/>
            <person name="Grigoriev I.V."/>
            <person name="Debuchy R."/>
            <person name="Gladieux P."/>
            <person name="Hiltunen Thoren M."/>
            <person name="Johannesson H."/>
        </authorList>
    </citation>
    <scope>NUCLEOTIDE SEQUENCE</scope>
    <source>
        <strain evidence="5">PSN243</strain>
    </source>
</reference>
<organism evidence="5 6">
    <name type="scientific">Podospora aff. communis PSN243</name>
    <dbReference type="NCBI Taxonomy" id="3040156"/>
    <lineage>
        <taxon>Eukaryota</taxon>
        <taxon>Fungi</taxon>
        <taxon>Dikarya</taxon>
        <taxon>Ascomycota</taxon>
        <taxon>Pezizomycotina</taxon>
        <taxon>Sordariomycetes</taxon>
        <taxon>Sordariomycetidae</taxon>
        <taxon>Sordariales</taxon>
        <taxon>Podosporaceae</taxon>
        <taxon>Podospora</taxon>
    </lineage>
</organism>
<dbReference type="Pfam" id="PF04082">
    <property type="entry name" value="Fungal_trans"/>
    <property type="match status" value="1"/>
</dbReference>
<comment type="caution">
    <text evidence="5">The sequence shown here is derived from an EMBL/GenBank/DDBJ whole genome shotgun (WGS) entry which is preliminary data.</text>
</comment>
<dbReference type="CDD" id="cd00067">
    <property type="entry name" value="GAL4"/>
    <property type="match status" value="1"/>
</dbReference>
<dbReference type="GO" id="GO:0000981">
    <property type="term" value="F:DNA-binding transcription factor activity, RNA polymerase II-specific"/>
    <property type="evidence" value="ECO:0007669"/>
    <property type="project" value="InterPro"/>
</dbReference>
<dbReference type="GO" id="GO:0006351">
    <property type="term" value="P:DNA-templated transcription"/>
    <property type="evidence" value="ECO:0007669"/>
    <property type="project" value="InterPro"/>
</dbReference>
<dbReference type="CDD" id="cd12148">
    <property type="entry name" value="fungal_TF_MHR"/>
    <property type="match status" value="1"/>
</dbReference>
<evidence type="ECO:0000256" key="1">
    <source>
        <dbReference type="ARBA" id="ARBA00022723"/>
    </source>
</evidence>
<proteinExistence type="predicted"/>
<feature type="domain" description="Zn(2)-C6 fungal-type" evidence="4">
    <location>
        <begin position="51"/>
        <end position="86"/>
    </location>
</feature>
<sequence length="780" mass="86869">MSDTEAMSTVDADPLNNYATKHAAEQPVEQPANQAAHTNKPSSAKRRSPRACTLCRSRKVRCNVVDRQQLGLPCTNCEMDNVSCMVQESRRRKNKLSDRGPSPQQMCNPQGPGVLPAGQHPQPVFRAHTMPAPQVSGMADLGPLFEDTPVAVAVWGGQLSQAARNSALESLPRQSLLEPLPIYIHDPTSKMNHLQVVCLQANGAFKIPGDKTQAALFSAYVDRVHPTMPVVDVHEFLNAINMPGPETGKVSLLVFQSMMFAASPFVDEDILLECGFKNRQDARETLYARCKELLDSDVEHNMISVIQSILLLGSFIEVEKKRKDVWYYMQQAKNYAESIRQRYAAPMSLTDRDRKVWRNVFWGLYKQDRMLAMGLRHPPRVQDMESLPMLERSDFLPWALPEDSRILAPDCLSARDVGLQEKQYLLYIKQCELAVLVDRILKLQYSEYATHRTTPIEGDAIVDPRGNTLMLSPSNQVSVNELYHDMASWYGSLSEVGAQDQPLWAHDARRDLFGLQRHTVRITYFAAVSVLLRPETLAGKPANVRADAAQKLKDAARSSMRLFRELDGCQLTSCLNSWTSLMQAVMTSLQGLDVKDVDRGTLKDFVDGVELMKKIACVHPAALNGVNFILNGIKKVGKYELFNKGQAAREAAVVPPAASSWYEVDTPPAEKADDQQSGAFANSAQPMVFTPTPANEPARDSPPYTPEGHRLPTLPWPSDVAQSPPQELFSQGQGDSMALYELPTDPRLDTANDMMQYINFTPDGGPDSSWFPDCSWLPDI</sequence>
<dbReference type="InterPro" id="IPR052761">
    <property type="entry name" value="Fungal_Detox/Toxin_TFs"/>
</dbReference>
<evidence type="ECO:0000256" key="3">
    <source>
        <dbReference type="SAM" id="MobiDB-lite"/>
    </source>
</evidence>
<dbReference type="PROSITE" id="PS00463">
    <property type="entry name" value="ZN2_CY6_FUNGAL_1"/>
    <property type="match status" value="1"/>
</dbReference>
<dbReference type="PANTHER" id="PTHR47425">
    <property type="entry name" value="FARB-RELATED"/>
    <property type="match status" value="1"/>
</dbReference>
<dbReference type="EMBL" id="MU865924">
    <property type="protein sequence ID" value="KAK4452269.1"/>
    <property type="molecule type" value="Genomic_DNA"/>
</dbReference>
<evidence type="ECO:0000259" key="4">
    <source>
        <dbReference type="PROSITE" id="PS50048"/>
    </source>
</evidence>
<feature type="compositionally biased region" description="Polar residues" evidence="3">
    <location>
        <begin position="720"/>
        <end position="731"/>
    </location>
</feature>
<evidence type="ECO:0000256" key="2">
    <source>
        <dbReference type="ARBA" id="ARBA00023242"/>
    </source>
</evidence>
<dbReference type="InterPro" id="IPR036864">
    <property type="entry name" value="Zn2-C6_fun-type_DNA-bd_sf"/>
</dbReference>
<feature type="region of interest" description="Disordered" evidence="3">
    <location>
        <begin position="1"/>
        <end position="50"/>
    </location>
</feature>
<keyword evidence="2" id="KW-0539">Nucleus</keyword>
<dbReference type="GO" id="GO:0003677">
    <property type="term" value="F:DNA binding"/>
    <property type="evidence" value="ECO:0007669"/>
    <property type="project" value="InterPro"/>
</dbReference>
<dbReference type="PROSITE" id="PS50048">
    <property type="entry name" value="ZN2_CY6_FUNGAL_2"/>
    <property type="match status" value="1"/>
</dbReference>
<dbReference type="Proteomes" id="UP001321760">
    <property type="component" value="Unassembled WGS sequence"/>
</dbReference>